<name>A0A2S0UJS5_9RHOB</name>
<dbReference type="Gene3D" id="3.40.50.300">
    <property type="entry name" value="P-loop containing nucleotide triphosphate hydrolases"/>
    <property type="match status" value="1"/>
</dbReference>
<dbReference type="KEGG" id="geh:HYN69_05615"/>
<feature type="domain" description="ABC transmembrane type-1" evidence="12">
    <location>
        <begin position="79"/>
        <end position="360"/>
    </location>
</feature>
<evidence type="ECO:0000256" key="3">
    <source>
        <dbReference type="ARBA" id="ARBA00022475"/>
    </source>
</evidence>
<evidence type="ECO:0000256" key="7">
    <source>
        <dbReference type="ARBA" id="ARBA00022989"/>
    </source>
</evidence>
<dbReference type="Gene3D" id="1.20.1560.10">
    <property type="entry name" value="ABC transporter type 1, transmembrane domain"/>
    <property type="match status" value="1"/>
</dbReference>
<evidence type="ECO:0000256" key="2">
    <source>
        <dbReference type="ARBA" id="ARBA00022448"/>
    </source>
</evidence>
<feature type="compositionally biased region" description="Basic and acidic residues" evidence="9">
    <location>
        <begin position="43"/>
        <end position="53"/>
    </location>
</feature>
<dbReference type="AlphaFoldDB" id="A0A2S0UJS5"/>
<evidence type="ECO:0000259" key="11">
    <source>
        <dbReference type="PROSITE" id="PS50893"/>
    </source>
</evidence>
<dbReference type="PANTHER" id="PTHR43394">
    <property type="entry name" value="ATP-DEPENDENT PERMEASE MDL1, MITOCHONDRIAL"/>
    <property type="match status" value="1"/>
</dbReference>
<dbReference type="Pfam" id="PF00005">
    <property type="entry name" value="ABC_tran"/>
    <property type="match status" value="1"/>
</dbReference>
<sequence length="634" mass="67968">MVNRGHPPPWPPPCPDAAFGLEPCDRPPATPLGPLPSQRHLVSHPDPDHIDDKDPRYASGALFGRLWHGYLRPHRWLMALAFVVMTVEGSTLGLLSYSLKPLFDQVFTSGGTTSLLLVGTGILSLFLIRAVTSILSRVLLTTVSLRTAAAMQLDLLGHILRQDGTFFQTNPPGTLMERVQGDTAAVQSIWMTVIVAAGRDTVALTGLMVVAVGIDLRWTLAALIGAPLLILPTAILQRYLRRKSKQLRAEAGQRSTRLDEIFHGIQAIKLNRQESYQTGRFGAIIAKLNRAQTKATVAQSVMPAMIDVVTGIGFFAVLLLGGREVAQGTRTVGEFMSFFTAMALTFQPIRRLGELFGSWQVAAASLERIFRLFDVEPAMTRPVTSTAPLPVGIPGVEFRDVRFSYPGVPVLDGLTFAAEAGKMTAIVGPSGAGKTTVFHMLTALAEPDSGSIRIGGQEIGGFSLPDQRGLFASVSQDTALFDETLRENILMGRDDVTSNRLGSILGAAHLADFVAGLPLGLDTPAGPRGSGLSGGQRQRVAIARALVADAPVLLLDEATSALDAQSEAVVAEALATLATGRTTLVIAHRLSTVRDADKIVVMNRGRVVEQGKHDDLLAQGGLYASLYRLQFKED</sequence>
<keyword evidence="5" id="KW-0547">Nucleotide-binding</keyword>
<proteinExistence type="predicted"/>
<evidence type="ECO:0000256" key="4">
    <source>
        <dbReference type="ARBA" id="ARBA00022692"/>
    </source>
</evidence>
<dbReference type="InterPro" id="IPR003593">
    <property type="entry name" value="AAA+_ATPase"/>
</dbReference>
<dbReference type="InterPro" id="IPR036640">
    <property type="entry name" value="ABC1_TM_sf"/>
</dbReference>
<evidence type="ECO:0000256" key="10">
    <source>
        <dbReference type="SAM" id="Phobius"/>
    </source>
</evidence>
<dbReference type="Proteomes" id="UP000244496">
    <property type="component" value="Chromosome"/>
</dbReference>
<dbReference type="PROSITE" id="PS50893">
    <property type="entry name" value="ABC_TRANSPORTER_2"/>
    <property type="match status" value="1"/>
</dbReference>
<dbReference type="InterPro" id="IPR011527">
    <property type="entry name" value="ABC1_TM_dom"/>
</dbReference>
<dbReference type="InterPro" id="IPR027417">
    <property type="entry name" value="P-loop_NTPase"/>
</dbReference>
<keyword evidence="7 10" id="KW-1133">Transmembrane helix</keyword>
<accession>A0A2S0UJS5</accession>
<keyword evidence="14" id="KW-1185">Reference proteome</keyword>
<reference evidence="13 14" key="1">
    <citation type="submission" date="2018-04" db="EMBL/GenBank/DDBJ databases">
        <title>Genome sequencing of Gemmobacter.</title>
        <authorList>
            <person name="Yi H."/>
            <person name="Baek M.-G."/>
        </authorList>
    </citation>
    <scope>NUCLEOTIDE SEQUENCE [LARGE SCALE GENOMIC DNA]</scope>
    <source>
        <strain evidence="13 14">HYN0069</strain>
    </source>
</reference>
<evidence type="ECO:0000256" key="8">
    <source>
        <dbReference type="ARBA" id="ARBA00023136"/>
    </source>
</evidence>
<evidence type="ECO:0000256" key="5">
    <source>
        <dbReference type="ARBA" id="ARBA00022741"/>
    </source>
</evidence>
<dbReference type="PROSITE" id="PS50929">
    <property type="entry name" value="ABC_TM1F"/>
    <property type="match status" value="1"/>
</dbReference>
<dbReference type="GO" id="GO:0005886">
    <property type="term" value="C:plasma membrane"/>
    <property type="evidence" value="ECO:0007669"/>
    <property type="project" value="UniProtKB-SubCell"/>
</dbReference>
<feature type="transmembrane region" description="Helical" evidence="10">
    <location>
        <begin position="76"/>
        <end position="95"/>
    </location>
</feature>
<dbReference type="PANTHER" id="PTHR43394:SF1">
    <property type="entry name" value="ATP-BINDING CASSETTE SUB-FAMILY B MEMBER 10, MITOCHONDRIAL"/>
    <property type="match status" value="1"/>
</dbReference>
<dbReference type="InterPro" id="IPR039421">
    <property type="entry name" value="Type_1_exporter"/>
</dbReference>
<dbReference type="InterPro" id="IPR017871">
    <property type="entry name" value="ABC_transporter-like_CS"/>
</dbReference>
<dbReference type="InterPro" id="IPR003439">
    <property type="entry name" value="ABC_transporter-like_ATP-bd"/>
</dbReference>
<keyword evidence="2" id="KW-0813">Transport</keyword>
<dbReference type="SMART" id="SM00382">
    <property type="entry name" value="AAA"/>
    <property type="match status" value="1"/>
</dbReference>
<keyword evidence="4 10" id="KW-0812">Transmembrane</keyword>
<gene>
    <name evidence="13" type="ORF">HYN69_05615</name>
</gene>
<keyword evidence="3" id="KW-1003">Cell membrane</keyword>
<dbReference type="EMBL" id="CP028918">
    <property type="protein sequence ID" value="AWB48062.1"/>
    <property type="molecule type" value="Genomic_DNA"/>
</dbReference>
<evidence type="ECO:0000256" key="9">
    <source>
        <dbReference type="SAM" id="MobiDB-lite"/>
    </source>
</evidence>
<dbReference type="FunFam" id="3.40.50.300:FF:000221">
    <property type="entry name" value="Multidrug ABC transporter ATP-binding protein"/>
    <property type="match status" value="1"/>
</dbReference>
<comment type="subcellular location">
    <subcellularLocation>
        <location evidence="1">Cell membrane</location>
        <topology evidence="1">Multi-pass membrane protein</topology>
    </subcellularLocation>
</comment>
<organism evidence="13 14">
    <name type="scientific">Paragemmobacter aquarius</name>
    <dbReference type="NCBI Taxonomy" id="2169400"/>
    <lineage>
        <taxon>Bacteria</taxon>
        <taxon>Pseudomonadati</taxon>
        <taxon>Pseudomonadota</taxon>
        <taxon>Alphaproteobacteria</taxon>
        <taxon>Rhodobacterales</taxon>
        <taxon>Paracoccaceae</taxon>
        <taxon>Paragemmobacter</taxon>
    </lineage>
</organism>
<feature type="region of interest" description="Disordered" evidence="9">
    <location>
        <begin position="1"/>
        <end position="53"/>
    </location>
</feature>
<feature type="compositionally biased region" description="Pro residues" evidence="9">
    <location>
        <begin position="1"/>
        <end position="15"/>
    </location>
</feature>
<evidence type="ECO:0000256" key="1">
    <source>
        <dbReference type="ARBA" id="ARBA00004651"/>
    </source>
</evidence>
<keyword evidence="8 10" id="KW-0472">Membrane</keyword>
<dbReference type="SUPFAM" id="SSF52540">
    <property type="entry name" value="P-loop containing nucleoside triphosphate hydrolases"/>
    <property type="match status" value="1"/>
</dbReference>
<feature type="transmembrane region" description="Helical" evidence="10">
    <location>
        <begin position="115"/>
        <end position="140"/>
    </location>
</feature>
<dbReference type="Pfam" id="PF00664">
    <property type="entry name" value="ABC_membrane"/>
    <property type="match status" value="1"/>
</dbReference>
<evidence type="ECO:0000259" key="12">
    <source>
        <dbReference type="PROSITE" id="PS50929"/>
    </source>
</evidence>
<dbReference type="GO" id="GO:0005524">
    <property type="term" value="F:ATP binding"/>
    <property type="evidence" value="ECO:0007669"/>
    <property type="project" value="UniProtKB-KW"/>
</dbReference>
<dbReference type="SUPFAM" id="SSF90123">
    <property type="entry name" value="ABC transporter transmembrane region"/>
    <property type="match status" value="1"/>
</dbReference>
<evidence type="ECO:0000313" key="13">
    <source>
        <dbReference type="EMBL" id="AWB48062.1"/>
    </source>
</evidence>
<protein>
    <submittedName>
        <fullName evidence="13">ABC transporter ATP-binding protein</fullName>
    </submittedName>
</protein>
<dbReference type="GO" id="GO:0016887">
    <property type="term" value="F:ATP hydrolysis activity"/>
    <property type="evidence" value="ECO:0007669"/>
    <property type="project" value="InterPro"/>
</dbReference>
<dbReference type="OrthoDB" id="9808328at2"/>
<dbReference type="PROSITE" id="PS00211">
    <property type="entry name" value="ABC_TRANSPORTER_1"/>
    <property type="match status" value="1"/>
</dbReference>
<dbReference type="CDD" id="cd18552">
    <property type="entry name" value="ABC_6TM_MsbA_like"/>
    <property type="match status" value="1"/>
</dbReference>
<evidence type="ECO:0000256" key="6">
    <source>
        <dbReference type="ARBA" id="ARBA00022840"/>
    </source>
</evidence>
<dbReference type="GO" id="GO:0015421">
    <property type="term" value="F:ABC-type oligopeptide transporter activity"/>
    <property type="evidence" value="ECO:0007669"/>
    <property type="project" value="TreeGrafter"/>
</dbReference>
<evidence type="ECO:0000313" key="14">
    <source>
        <dbReference type="Proteomes" id="UP000244496"/>
    </source>
</evidence>
<feature type="transmembrane region" description="Helical" evidence="10">
    <location>
        <begin position="220"/>
        <end position="240"/>
    </location>
</feature>
<feature type="transmembrane region" description="Helical" evidence="10">
    <location>
        <begin position="300"/>
        <end position="321"/>
    </location>
</feature>
<keyword evidence="6 13" id="KW-0067">ATP-binding</keyword>
<feature type="domain" description="ABC transporter" evidence="11">
    <location>
        <begin position="396"/>
        <end position="629"/>
    </location>
</feature>